<keyword evidence="2" id="KW-1185">Reference proteome</keyword>
<evidence type="ECO:0008006" key="3">
    <source>
        <dbReference type="Google" id="ProtNLM"/>
    </source>
</evidence>
<accession>A0A9P6C3M5</accession>
<dbReference type="AlphaFoldDB" id="A0A9P6C3M5"/>
<comment type="caution">
    <text evidence="1">The sequence shown here is derived from an EMBL/GenBank/DDBJ whole genome shotgun (WGS) entry which is preliminary data.</text>
</comment>
<protein>
    <recommendedName>
        <fullName evidence="3">F-box domain-containing protein</fullName>
    </recommendedName>
</protein>
<gene>
    <name evidence="1" type="ORF">P691DRAFT_429283</name>
</gene>
<dbReference type="OrthoDB" id="2977329at2759"/>
<sequence length="298" mass="33449">MVLYFPPELTDLVIHSYAPPSTDGPIDKDAKATLLACGLVSKNWVPASRFLAFSQVTLKCNWENLHSFSNLIASPICSFRGLAREIVFIVPDVRPRVNTPNALQKLFTSILACLHAESIVIEGENRGTKKPILIREQLRLAFTQSFHATRARTAPTSLTLSSLLFESFSDLTLFLRSFPKLVSLRLYNLSFVLSNLSPHLPPQCLEILHIDGSQVVSMMVTWLMSFPQISTSPIRKLVIGDISQSRELGYLVGYVSSSRDVLECFEVKFREGWEVGGWGACFVLYSILDKLNESWQSY</sequence>
<dbReference type="EMBL" id="MU151096">
    <property type="protein sequence ID" value="KAF9450861.1"/>
    <property type="molecule type" value="Genomic_DNA"/>
</dbReference>
<reference evidence="1" key="1">
    <citation type="submission" date="2020-11" db="EMBL/GenBank/DDBJ databases">
        <authorList>
            <consortium name="DOE Joint Genome Institute"/>
            <person name="Ahrendt S."/>
            <person name="Riley R."/>
            <person name="Andreopoulos W."/>
            <person name="Labutti K."/>
            <person name="Pangilinan J."/>
            <person name="Ruiz-Duenas F.J."/>
            <person name="Barrasa J.M."/>
            <person name="Sanchez-Garcia M."/>
            <person name="Camarero S."/>
            <person name="Miyauchi S."/>
            <person name="Serrano A."/>
            <person name="Linde D."/>
            <person name="Babiker R."/>
            <person name="Drula E."/>
            <person name="Ayuso-Fernandez I."/>
            <person name="Pacheco R."/>
            <person name="Padilla G."/>
            <person name="Ferreira P."/>
            <person name="Barriuso J."/>
            <person name="Kellner H."/>
            <person name="Castanera R."/>
            <person name="Alfaro M."/>
            <person name="Ramirez L."/>
            <person name="Pisabarro A.G."/>
            <person name="Kuo A."/>
            <person name="Tritt A."/>
            <person name="Lipzen A."/>
            <person name="He G."/>
            <person name="Yan M."/>
            <person name="Ng V."/>
            <person name="Cullen D."/>
            <person name="Martin F."/>
            <person name="Rosso M.-N."/>
            <person name="Henrissat B."/>
            <person name="Hibbett D."/>
            <person name="Martinez A.T."/>
            <person name="Grigoriev I.V."/>
        </authorList>
    </citation>
    <scope>NUCLEOTIDE SEQUENCE</scope>
    <source>
        <strain evidence="1">MF-IS2</strain>
    </source>
</reference>
<organism evidence="1 2">
    <name type="scientific">Macrolepiota fuliginosa MF-IS2</name>
    <dbReference type="NCBI Taxonomy" id="1400762"/>
    <lineage>
        <taxon>Eukaryota</taxon>
        <taxon>Fungi</taxon>
        <taxon>Dikarya</taxon>
        <taxon>Basidiomycota</taxon>
        <taxon>Agaricomycotina</taxon>
        <taxon>Agaricomycetes</taxon>
        <taxon>Agaricomycetidae</taxon>
        <taxon>Agaricales</taxon>
        <taxon>Agaricineae</taxon>
        <taxon>Agaricaceae</taxon>
        <taxon>Macrolepiota</taxon>
    </lineage>
</organism>
<evidence type="ECO:0000313" key="2">
    <source>
        <dbReference type="Proteomes" id="UP000807342"/>
    </source>
</evidence>
<dbReference type="Proteomes" id="UP000807342">
    <property type="component" value="Unassembled WGS sequence"/>
</dbReference>
<proteinExistence type="predicted"/>
<evidence type="ECO:0000313" key="1">
    <source>
        <dbReference type="EMBL" id="KAF9450861.1"/>
    </source>
</evidence>
<name>A0A9P6C3M5_9AGAR</name>